<dbReference type="PANTHER" id="PTHR10795">
    <property type="entry name" value="PROPROTEIN CONVERTASE SUBTILISIN/KEXIN"/>
    <property type="match status" value="1"/>
</dbReference>
<dbReference type="InterPro" id="IPR015500">
    <property type="entry name" value="Peptidase_S8_subtilisin-rel"/>
</dbReference>
<feature type="active site" description="Charge relay system" evidence="6 7">
    <location>
        <position position="235"/>
    </location>
</feature>
<evidence type="ECO:0000256" key="6">
    <source>
        <dbReference type="PIRSR" id="PIRSR615500-1"/>
    </source>
</evidence>
<dbReference type="Gene3D" id="3.40.50.200">
    <property type="entry name" value="Peptidase S8/S53 domain"/>
    <property type="match status" value="2"/>
</dbReference>
<evidence type="ECO:0000256" key="4">
    <source>
        <dbReference type="ARBA" id="ARBA00022801"/>
    </source>
</evidence>
<feature type="domain" description="Subtilisin-like protease fibronectin type-III" evidence="12">
    <location>
        <begin position="653"/>
        <end position="725"/>
    </location>
</feature>
<evidence type="ECO:0000256" key="7">
    <source>
        <dbReference type="PROSITE-ProRule" id="PRU01240"/>
    </source>
</evidence>
<protein>
    <recommendedName>
        <fullName evidence="14">Subtilisin-like protease SBT1.2</fullName>
    </recommendedName>
</protein>
<dbReference type="Pfam" id="PF02225">
    <property type="entry name" value="PA"/>
    <property type="match status" value="1"/>
</dbReference>
<evidence type="ECO:0000256" key="5">
    <source>
        <dbReference type="ARBA" id="ARBA00022825"/>
    </source>
</evidence>
<evidence type="ECO:0000259" key="10">
    <source>
        <dbReference type="Pfam" id="PF02225"/>
    </source>
</evidence>
<dbReference type="SUPFAM" id="SSF52743">
    <property type="entry name" value="Subtilisin-like"/>
    <property type="match status" value="2"/>
</dbReference>
<keyword evidence="4 7" id="KW-0378">Hydrolase</keyword>
<dbReference type="InterPro" id="IPR023828">
    <property type="entry name" value="Peptidase_S8_Ser-AS"/>
</dbReference>
<organism evidence="13">
    <name type="scientific">Ananas comosus var. bracteatus</name>
    <name type="common">red pineapple</name>
    <dbReference type="NCBI Taxonomy" id="296719"/>
    <lineage>
        <taxon>Eukaryota</taxon>
        <taxon>Viridiplantae</taxon>
        <taxon>Streptophyta</taxon>
        <taxon>Embryophyta</taxon>
        <taxon>Tracheophyta</taxon>
        <taxon>Spermatophyta</taxon>
        <taxon>Magnoliopsida</taxon>
        <taxon>Liliopsida</taxon>
        <taxon>Poales</taxon>
        <taxon>Bromeliaceae</taxon>
        <taxon>Bromelioideae</taxon>
        <taxon>Ananas</taxon>
    </lineage>
</organism>
<dbReference type="Gene3D" id="2.60.40.2310">
    <property type="match status" value="1"/>
</dbReference>
<evidence type="ECO:0000313" key="13">
    <source>
        <dbReference type="EMBL" id="CAD1830247.1"/>
    </source>
</evidence>
<evidence type="ECO:0000259" key="11">
    <source>
        <dbReference type="Pfam" id="PF05922"/>
    </source>
</evidence>
<dbReference type="InterPro" id="IPR000209">
    <property type="entry name" value="Peptidase_S8/S53_dom"/>
</dbReference>
<feature type="domain" description="Peptidase S8/S53" evidence="9">
    <location>
        <begin position="473"/>
        <end position="575"/>
    </location>
</feature>
<dbReference type="PROSITE" id="PS00138">
    <property type="entry name" value="SUBTILASE_SER"/>
    <property type="match status" value="1"/>
</dbReference>
<name>A0A6V7PHE5_ANACO</name>
<dbReference type="Gene3D" id="3.30.70.80">
    <property type="entry name" value="Peptidase S8 propeptide/proteinase inhibitor I9"/>
    <property type="match status" value="1"/>
</dbReference>
<evidence type="ECO:0000259" key="12">
    <source>
        <dbReference type="Pfam" id="PF17766"/>
    </source>
</evidence>
<dbReference type="Pfam" id="PF05922">
    <property type="entry name" value="Inhibitor_I9"/>
    <property type="match status" value="1"/>
</dbReference>
<dbReference type="GO" id="GO:0006508">
    <property type="term" value="P:proteolysis"/>
    <property type="evidence" value="ECO:0007669"/>
    <property type="project" value="UniProtKB-KW"/>
</dbReference>
<dbReference type="InterPro" id="IPR045051">
    <property type="entry name" value="SBT"/>
</dbReference>
<dbReference type="PROSITE" id="PS51892">
    <property type="entry name" value="SUBTILASE"/>
    <property type="match status" value="1"/>
</dbReference>
<evidence type="ECO:0000259" key="9">
    <source>
        <dbReference type="Pfam" id="PF00082"/>
    </source>
</evidence>
<dbReference type="InterPro" id="IPR041469">
    <property type="entry name" value="Subtilisin-like_FN3"/>
</dbReference>
<keyword evidence="5 7" id="KW-0720">Serine protease</keyword>
<feature type="domain" description="Inhibitor I9" evidence="11">
    <location>
        <begin position="48"/>
        <end position="137"/>
    </location>
</feature>
<keyword evidence="3" id="KW-0732">Signal</keyword>
<feature type="region of interest" description="Disordered" evidence="8">
    <location>
        <begin position="210"/>
        <end position="244"/>
    </location>
</feature>
<dbReference type="GO" id="GO:0004252">
    <property type="term" value="F:serine-type endopeptidase activity"/>
    <property type="evidence" value="ECO:0007669"/>
    <property type="project" value="UniProtKB-UniRule"/>
</dbReference>
<accession>A0A6V7PHE5</accession>
<keyword evidence="2 7" id="KW-0645">Protease</keyword>
<evidence type="ECO:0000256" key="2">
    <source>
        <dbReference type="ARBA" id="ARBA00022670"/>
    </source>
</evidence>
<dbReference type="CDD" id="cd04852">
    <property type="entry name" value="Peptidases_S8_3"/>
    <property type="match status" value="1"/>
</dbReference>
<feature type="region of interest" description="Disordered" evidence="8">
    <location>
        <begin position="314"/>
        <end position="348"/>
    </location>
</feature>
<feature type="domain" description="Peptidase S8/S53" evidence="9">
    <location>
        <begin position="148"/>
        <end position="301"/>
    </location>
</feature>
<evidence type="ECO:0008006" key="14">
    <source>
        <dbReference type="Google" id="ProtNLM"/>
    </source>
</evidence>
<evidence type="ECO:0000256" key="1">
    <source>
        <dbReference type="ARBA" id="ARBA00011073"/>
    </source>
</evidence>
<feature type="active site" description="Charge relay system" evidence="6 7">
    <location>
        <position position="538"/>
    </location>
</feature>
<sequence>MPCRTSSPCTATAPHPKILFTHGLPTSHLLTLSLPPILGPSTRPKLQTYIVHVRPDELPGAYFPLTKLHRHLSFLEQVILTEEEEEGEGGGGGGGGGGGKGTASSRLLYSYHTAVEGFAARLTENEAAALQTSPGIVPGGAWAKSGLGRGSIIGVLDTGVWPESPSFSDHQMPPLPSGWQGVCQDGENFNSSSCNRKLIGARFYSKGHRANYPTNPPASSSSLLEYMSPRDAHGHGTHTASTAAGTTVNEASVFGLGTGVAQGMAPEAHVAVYKVCWFNGCYSSDILAGMDDAIQDGNGVWQSYALPGTTGRAELSGQRGPLGHNRRGKHHGPAVPHVPPAWQRPDPVRRVPVSGKQVFEKWGKKALELVHESGGSKGAEYCLKGSLSRARVAGKMVVCDRGINGRAEKGEAVKEAGGAAMVLANAEINLQEDSVDVHVLPATMIGFKESTELKKYINSTRRPVGQLVYGGTTVGRARAPAVALFSSRGPSMTNPSVLKPDVIAPGVNIIAAWPDNLGPTSLPDDLRRSNFTVLSGTSMACPHVSGITALVRSAHPSWSPAAVRSAIMTTADVVDHYGKPIMDGRDRAGLFAIGAGHVNPTKAMDPGLVYDIEPNDYITHLCTLGYSHLEIFTIAHRNTNCNETLHRNNNFSLNYPSISIAFKQNSTRVMIQRKLTNVGTPNSTYAAQVVAPRGVKVSVTPAVLTFKEVTESKSFQVRFKSTKRMAVQEALLERVFDMEGHKQREDLVRFGSGSVQFRSDPPRFELDSLRLGSDRTHFGSSRILYGLVWIGPTSIRVESFMVWFRSDHFGSGRIFHGWFGSDPLQFESNPSWFGSDRTTSFGSGSVQFRSDSPWFKSNPLWFGSVRIRFGSDQIGFTLVQVESLMVRFKLN</sequence>
<dbReference type="EMBL" id="LR862148">
    <property type="protein sequence ID" value="CAD1830247.1"/>
    <property type="molecule type" value="Genomic_DNA"/>
</dbReference>
<gene>
    <name evidence="13" type="ORF">CB5_LOCUS13458</name>
</gene>
<feature type="domain" description="PA" evidence="10">
    <location>
        <begin position="378"/>
        <end position="452"/>
    </location>
</feature>
<dbReference type="InterPro" id="IPR010259">
    <property type="entry name" value="S8pro/Inhibitor_I9"/>
</dbReference>
<dbReference type="Pfam" id="PF17766">
    <property type="entry name" value="fn3_6"/>
    <property type="match status" value="1"/>
</dbReference>
<dbReference type="InterPro" id="IPR003137">
    <property type="entry name" value="PA_domain"/>
</dbReference>
<proteinExistence type="inferred from homology"/>
<dbReference type="Gene3D" id="3.50.30.30">
    <property type="match status" value="1"/>
</dbReference>
<evidence type="ECO:0000256" key="8">
    <source>
        <dbReference type="SAM" id="MobiDB-lite"/>
    </source>
</evidence>
<dbReference type="InterPro" id="IPR036852">
    <property type="entry name" value="Peptidase_S8/S53_dom_sf"/>
</dbReference>
<dbReference type="PRINTS" id="PR00723">
    <property type="entry name" value="SUBTILISIN"/>
</dbReference>
<comment type="similarity">
    <text evidence="1 7">Belongs to the peptidase S8 family.</text>
</comment>
<dbReference type="InterPro" id="IPR037045">
    <property type="entry name" value="S8pro/Inhibitor_I9_sf"/>
</dbReference>
<evidence type="ECO:0000256" key="3">
    <source>
        <dbReference type="ARBA" id="ARBA00022729"/>
    </source>
</evidence>
<dbReference type="InterPro" id="IPR034197">
    <property type="entry name" value="Peptidases_S8_3"/>
</dbReference>
<dbReference type="Pfam" id="PF00082">
    <property type="entry name" value="Peptidase_S8"/>
    <property type="match status" value="2"/>
</dbReference>
<dbReference type="AlphaFoldDB" id="A0A6V7PHE5"/>
<reference evidence="13" key="1">
    <citation type="submission" date="2020-07" db="EMBL/GenBank/DDBJ databases">
        <authorList>
            <person name="Lin J."/>
        </authorList>
    </citation>
    <scope>NUCLEOTIDE SEQUENCE</scope>
</reference>
<feature type="active site" description="Charge relay system" evidence="6 7">
    <location>
        <position position="157"/>
    </location>
</feature>